<proteinExistence type="predicted"/>
<sequence length="97" mass="10826">MRHRTSVLSLAFVLVLQSGRFPLSATFTPVQARKLALAIPRIFRIIPTTSQLSSNIFVLVVIWEELEPGFSFPAQHWHCLFFVEVEHGGEGLTSCSG</sequence>
<comment type="caution">
    <text evidence="2">The sequence shown here is derived from an EMBL/GenBank/DDBJ whole genome shotgun (WGS) entry which is preliminary data.</text>
</comment>
<reference evidence="2 3" key="1">
    <citation type="journal article" date="2018" name="Evol. Lett.">
        <title>Horizontal gene cluster transfer increased hallucinogenic mushroom diversity.</title>
        <authorList>
            <person name="Reynolds H.T."/>
            <person name="Vijayakumar V."/>
            <person name="Gluck-Thaler E."/>
            <person name="Korotkin H.B."/>
            <person name="Matheny P.B."/>
            <person name="Slot J.C."/>
        </authorList>
    </citation>
    <scope>NUCLEOTIDE SEQUENCE [LARGE SCALE GENOMIC DNA]</scope>
    <source>
        <strain evidence="2 3">2631</strain>
    </source>
</reference>
<organism evidence="2 3">
    <name type="scientific">Psilocybe cyanescens</name>
    <dbReference type="NCBI Taxonomy" id="93625"/>
    <lineage>
        <taxon>Eukaryota</taxon>
        <taxon>Fungi</taxon>
        <taxon>Dikarya</taxon>
        <taxon>Basidiomycota</taxon>
        <taxon>Agaricomycotina</taxon>
        <taxon>Agaricomycetes</taxon>
        <taxon>Agaricomycetidae</taxon>
        <taxon>Agaricales</taxon>
        <taxon>Agaricineae</taxon>
        <taxon>Strophariaceae</taxon>
        <taxon>Psilocybe</taxon>
    </lineage>
</organism>
<feature type="signal peptide" evidence="1">
    <location>
        <begin position="1"/>
        <end position="26"/>
    </location>
</feature>
<keyword evidence="1" id="KW-0732">Signal</keyword>
<feature type="chain" id="PRO_5019508393" description="Secreted protein" evidence="1">
    <location>
        <begin position="27"/>
        <end position="97"/>
    </location>
</feature>
<protein>
    <recommendedName>
        <fullName evidence="4">Secreted protein</fullName>
    </recommendedName>
</protein>
<dbReference type="Proteomes" id="UP000283269">
    <property type="component" value="Unassembled WGS sequence"/>
</dbReference>
<evidence type="ECO:0000256" key="1">
    <source>
        <dbReference type="SAM" id="SignalP"/>
    </source>
</evidence>
<evidence type="ECO:0000313" key="2">
    <source>
        <dbReference type="EMBL" id="PPQ92227.1"/>
    </source>
</evidence>
<evidence type="ECO:0000313" key="3">
    <source>
        <dbReference type="Proteomes" id="UP000283269"/>
    </source>
</evidence>
<name>A0A409XNC9_PSICY</name>
<dbReference type="EMBL" id="NHYD01001075">
    <property type="protein sequence ID" value="PPQ92227.1"/>
    <property type="molecule type" value="Genomic_DNA"/>
</dbReference>
<dbReference type="AlphaFoldDB" id="A0A409XNC9"/>
<accession>A0A409XNC9</accession>
<evidence type="ECO:0008006" key="4">
    <source>
        <dbReference type="Google" id="ProtNLM"/>
    </source>
</evidence>
<dbReference type="InParanoid" id="A0A409XNC9"/>
<keyword evidence="3" id="KW-1185">Reference proteome</keyword>
<gene>
    <name evidence="2" type="ORF">CVT25_009001</name>
</gene>